<keyword evidence="3" id="KW-0548">Nucleotidyltransferase</keyword>
<evidence type="ECO:0000256" key="1">
    <source>
        <dbReference type="ARBA" id="ARBA00012417"/>
    </source>
</evidence>
<dbReference type="InterPro" id="IPR005790">
    <property type="entry name" value="DNA_polIII_delta"/>
</dbReference>
<keyword evidence="10" id="KW-1185">Reference proteome</keyword>
<proteinExistence type="inferred from homology"/>
<dbReference type="GO" id="GO:0006261">
    <property type="term" value="P:DNA-templated DNA replication"/>
    <property type="evidence" value="ECO:0007669"/>
    <property type="project" value="TreeGrafter"/>
</dbReference>
<sequence length="352" mass="37064">MASRTSSTRTSASRSGASPKAKVAIPQLAWHAIRPAPVVLVSGAEDVLAERSITMLRDFLRAEDPALEVSDLEADGYRRGELLTLASPSLFGEPRLIRVNGVERASDDFLLDALDYLEQTAESTTLVLRHRSGVRGKKLLDAVRAGGGAGVEVVCAELKKDAEKQEFAAAEFRAAGRKINPAALRALVGAFSDDLRELSAACRQLLADAPSDITEAVVARYYGGRVETNAFAVADAAIAGRHGEALIALRHALDSGADPVPMVAAFAMKVRTMAKVSGTRGGGAQLAASLSLAPWQVDRARRDLAGWSDEGLGRAIEALAATDAAVKGAERDPVFALERLVGVISSRGRDGS</sequence>
<dbReference type="PANTHER" id="PTHR34388:SF1">
    <property type="entry name" value="DNA POLYMERASE III SUBUNIT DELTA"/>
    <property type="match status" value="1"/>
</dbReference>
<evidence type="ECO:0000256" key="5">
    <source>
        <dbReference type="ARBA" id="ARBA00022932"/>
    </source>
</evidence>
<dbReference type="Gene3D" id="1.20.272.10">
    <property type="match status" value="1"/>
</dbReference>
<feature type="domain" description="DNA polymerase III delta subunit-like C-terminal" evidence="8">
    <location>
        <begin position="227"/>
        <end position="341"/>
    </location>
</feature>
<dbReference type="InterPro" id="IPR048466">
    <property type="entry name" value="DNA_pol3_delta-like_C"/>
</dbReference>
<evidence type="ECO:0000256" key="7">
    <source>
        <dbReference type="ARBA" id="ARBA00049244"/>
    </source>
</evidence>
<dbReference type="EC" id="2.7.7.7" evidence="1"/>
<dbReference type="GO" id="GO:0003887">
    <property type="term" value="F:DNA-directed DNA polymerase activity"/>
    <property type="evidence" value="ECO:0007669"/>
    <property type="project" value="UniProtKB-KW"/>
</dbReference>
<evidence type="ECO:0000256" key="6">
    <source>
        <dbReference type="ARBA" id="ARBA00034754"/>
    </source>
</evidence>
<dbReference type="OrthoDB" id="8478864at2"/>
<dbReference type="Gene3D" id="3.40.50.300">
    <property type="entry name" value="P-loop containing nucleotide triphosphate hydrolases"/>
    <property type="match status" value="1"/>
</dbReference>
<comment type="catalytic activity">
    <reaction evidence="7">
        <text>DNA(n) + a 2'-deoxyribonucleoside 5'-triphosphate = DNA(n+1) + diphosphate</text>
        <dbReference type="Rhea" id="RHEA:22508"/>
        <dbReference type="Rhea" id="RHEA-COMP:17339"/>
        <dbReference type="Rhea" id="RHEA-COMP:17340"/>
        <dbReference type="ChEBI" id="CHEBI:33019"/>
        <dbReference type="ChEBI" id="CHEBI:61560"/>
        <dbReference type="ChEBI" id="CHEBI:173112"/>
        <dbReference type="EC" id="2.7.7.7"/>
    </reaction>
</comment>
<dbReference type="InterPro" id="IPR027417">
    <property type="entry name" value="P-loop_NTPase"/>
</dbReference>
<evidence type="ECO:0000256" key="2">
    <source>
        <dbReference type="ARBA" id="ARBA00022679"/>
    </source>
</evidence>
<dbReference type="SUPFAM" id="SSF48019">
    <property type="entry name" value="post-AAA+ oligomerization domain-like"/>
    <property type="match status" value="1"/>
</dbReference>
<dbReference type="EMBL" id="CP028913">
    <property type="protein sequence ID" value="AWB95365.1"/>
    <property type="molecule type" value="Genomic_DNA"/>
</dbReference>
<dbReference type="Pfam" id="PF21694">
    <property type="entry name" value="DNA_pol3_delta_C"/>
    <property type="match status" value="1"/>
</dbReference>
<evidence type="ECO:0000313" key="10">
    <source>
        <dbReference type="Proteomes" id="UP000244729"/>
    </source>
</evidence>
<reference evidence="9 10" key="1">
    <citation type="submission" date="2018-04" db="EMBL/GenBank/DDBJ databases">
        <authorList>
            <person name="Li J."/>
        </authorList>
    </citation>
    <scope>NUCLEOTIDE SEQUENCE [LARGE SCALE GENOMIC DNA]</scope>
    <source>
        <strain evidence="10">30A</strain>
    </source>
</reference>
<name>A0A2S0WVI5_9MICO</name>
<keyword evidence="5" id="KW-0239">DNA-directed DNA polymerase</keyword>
<protein>
    <recommendedName>
        <fullName evidence="1">DNA-directed DNA polymerase</fullName>
        <ecNumber evidence="1">2.7.7.7</ecNumber>
    </recommendedName>
</protein>
<dbReference type="RefSeq" id="WP_108595180.1">
    <property type="nucleotide sequence ID" value="NZ_CP028913.1"/>
</dbReference>
<dbReference type="AlphaFoldDB" id="A0A2S0WVI5"/>
<accession>A0A2S0WVI5</accession>
<gene>
    <name evidence="9" type="ORF">DCE93_06595</name>
</gene>
<evidence type="ECO:0000256" key="3">
    <source>
        <dbReference type="ARBA" id="ARBA00022695"/>
    </source>
</evidence>
<dbReference type="GO" id="GO:0009360">
    <property type="term" value="C:DNA polymerase III complex"/>
    <property type="evidence" value="ECO:0007669"/>
    <property type="project" value="TreeGrafter"/>
</dbReference>
<evidence type="ECO:0000259" key="8">
    <source>
        <dbReference type="Pfam" id="PF21694"/>
    </source>
</evidence>
<evidence type="ECO:0000256" key="4">
    <source>
        <dbReference type="ARBA" id="ARBA00022705"/>
    </source>
</evidence>
<keyword evidence="4" id="KW-0235">DNA replication</keyword>
<dbReference type="Proteomes" id="UP000244729">
    <property type="component" value="Chromosome"/>
</dbReference>
<evidence type="ECO:0000313" key="9">
    <source>
        <dbReference type="EMBL" id="AWB95365.1"/>
    </source>
</evidence>
<dbReference type="GO" id="GO:0003677">
    <property type="term" value="F:DNA binding"/>
    <property type="evidence" value="ECO:0007669"/>
    <property type="project" value="InterPro"/>
</dbReference>
<dbReference type="NCBIfam" id="TIGR01128">
    <property type="entry name" value="holA"/>
    <property type="match status" value="1"/>
</dbReference>
<dbReference type="KEGG" id="agm:DCE93_06595"/>
<dbReference type="PANTHER" id="PTHR34388">
    <property type="entry name" value="DNA POLYMERASE III SUBUNIT DELTA"/>
    <property type="match status" value="1"/>
</dbReference>
<comment type="similarity">
    <text evidence="6">Belongs to the DNA polymerase HolA subunit family.</text>
</comment>
<organism evidence="9 10">
    <name type="scientific">Agromyces badenianii</name>
    <dbReference type="NCBI Taxonomy" id="2080742"/>
    <lineage>
        <taxon>Bacteria</taxon>
        <taxon>Bacillati</taxon>
        <taxon>Actinomycetota</taxon>
        <taxon>Actinomycetes</taxon>
        <taxon>Micrococcales</taxon>
        <taxon>Microbacteriaceae</taxon>
        <taxon>Agromyces</taxon>
    </lineage>
</organism>
<dbReference type="InterPro" id="IPR008921">
    <property type="entry name" value="DNA_pol3_clamp-load_cplx_C"/>
</dbReference>
<keyword evidence="2" id="KW-0808">Transferase</keyword>